<evidence type="ECO:0000313" key="1">
    <source>
        <dbReference type="EMBL" id="QCI68521.1"/>
    </source>
</evidence>
<dbReference type="KEGG" id="pstg:E8M01_32415"/>
<dbReference type="RefSeq" id="WP_136963940.1">
    <property type="nucleotide sequence ID" value="NZ_CP039690.1"/>
</dbReference>
<protein>
    <submittedName>
        <fullName evidence="1">Uncharacterized protein</fullName>
    </submittedName>
</protein>
<organism evidence="1 2">
    <name type="scientific">Phreatobacter stygius</name>
    <dbReference type="NCBI Taxonomy" id="1940610"/>
    <lineage>
        <taxon>Bacteria</taxon>
        <taxon>Pseudomonadati</taxon>
        <taxon>Pseudomonadota</taxon>
        <taxon>Alphaproteobacteria</taxon>
        <taxon>Hyphomicrobiales</taxon>
        <taxon>Phreatobacteraceae</taxon>
        <taxon>Phreatobacter</taxon>
    </lineage>
</organism>
<gene>
    <name evidence="1" type="ORF">E8M01_32415</name>
</gene>
<proteinExistence type="predicted"/>
<dbReference type="Proteomes" id="UP000298781">
    <property type="component" value="Chromosome"/>
</dbReference>
<dbReference type="AlphaFoldDB" id="A0A4D7B689"/>
<evidence type="ECO:0000313" key="2">
    <source>
        <dbReference type="Proteomes" id="UP000298781"/>
    </source>
</evidence>
<dbReference type="EMBL" id="CP039690">
    <property type="protein sequence ID" value="QCI68521.1"/>
    <property type="molecule type" value="Genomic_DNA"/>
</dbReference>
<sequence length="67" mass="7208">MDDTDVMILELDKRIAATRDNIRQLVEQAAAVTGIAAEEAAADRMAEQEAVLAELIKARDNLTGGKP</sequence>
<name>A0A4D7B689_9HYPH</name>
<reference evidence="1 2" key="1">
    <citation type="submission" date="2019-04" db="EMBL/GenBank/DDBJ databases">
        <title>Phreatobacter aquaticus sp. nov.</title>
        <authorList>
            <person name="Choi A."/>
        </authorList>
    </citation>
    <scope>NUCLEOTIDE SEQUENCE [LARGE SCALE GENOMIC DNA]</scope>
    <source>
        <strain evidence="1 2">KCTC 52518</strain>
    </source>
</reference>
<keyword evidence="2" id="KW-1185">Reference proteome</keyword>
<accession>A0A4D7B689</accession>